<gene>
    <name evidence="2" type="ORF">VitviT2T_020024</name>
</gene>
<evidence type="ECO:0000256" key="1">
    <source>
        <dbReference type="SAM" id="MobiDB-lite"/>
    </source>
</evidence>
<dbReference type="EMBL" id="CP126660">
    <property type="protein sequence ID" value="WKA01758.1"/>
    <property type="molecule type" value="Genomic_DNA"/>
</dbReference>
<sequence length="201" mass="22337">MEEGYTKGKKREPVEQLEIRHGFLGRIVFQPAHACCLPRCLPYSTASACHGKDGGCNPHTVFPSAILSRARTHTGSAAMAAKRLKELLETHKPSAHENSSITNGNETNGQSNEKSLQRRLELGFAKPTTRLKNLGKRSDFLAFCPILSFCLHFHGWFLESAVELRLPFGVIADIYRLFAKVKIPTFIDYLGIVVEALSVEI</sequence>
<protein>
    <submittedName>
        <fullName evidence="2">Uncharacterized protein</fullName>
    </submittedName>
</protein>
<dbReference type="Proteomes" id="UP001227230">
    <property type="component" value="Chromosome 13"/>
</dbReference>
<evidence type="ECO:0000313" key="2">
    <source>
        <dbReference type="EMBL" id="WKA01758.1"/>
    </source>
</evidence>
<reference evidence="2 3" key="1">
    <citation type="journal article" date="2023" name="Hortic Res">
        <title>The complete reference genome for grapevine (Vitis vinifera L.) genetics and breeding.</title>
        <authorList>
            <person name="Shi X."/>
            <person name="Cao S."/>
            <person name="Wang X."/>
            <person name="Huang S."/>
            <person name="Wang Y."/>
            <person name="Liu Z."/>
            <person name="Liu W."/>
            <person name="Leng X."/>
            <person name="Peng Y."/>
            <person name="Wang N."/>
            <person name="Wang Y."/>
            <person name="Ma Z."/>
            <person name="Xu X."/>
            <person name="Zhang F."/>
            <person name="Xue H."/>
            <person name="Zhong H."/>
            <person name="Wang Y."/>
            <person name="Zhang K."/>
            <person name="Velt A."/>
            <person name="Avia K."/>
            <person name="Holtgrawe D."/>
            <person name="Grimplet J."/>
            <person name="Matus J.T."/>
            <person name="Ware D."/>
            <person name="Wu X."/>
            <person name="Wang H."/>
            <person name="Liu C."/>
            <person name="Fang Y."/>
            <person name="Rustenholz C."/>
            <person name="Cheng Z."/>
            <person name="Xiao H."/>
            <person name="Zhou Y."/>
        </authorList>
    </citation>
    <scope>NUCLEOTIDE SEQUENCE [LARGE SCALE GENOMIC DNA]</scope>
    <source>
        <strain evidence="3">cv. Pinot noir / PN40024</strain>
        <tissue evidence="2">Leaf</tissue>
    </source>
</reference>
<organism evidence="2 3">
    <name type="scientific">Vitis vinifera</name>
    <name type="common">Grape</name>
    <dbReference type="NCBI Taxonomy" id="29760"/>
    <lineage>
        <taxon>Eukaryota</taxon>
        <taxon>Viridiplantae</taxon>
        <taxon>Streptophyta</taxon>
        <taxon>Embryophyta</taxon>
        <taxon>Tracheophyta</taxon>
        <taxon>Spermatophyta</taxon>
        <taxon>Magnoliopsida</taxon>
        <taxon>eudicotyledons</taxon>
        <taxon>Gunneridae</taxon>
        <taxon>Pentapetalae</taxon>
        <taxon>rosids</taxon>
        <taxon>Vitales</taxon>
        <taxon>Vitaceae</taxon>
        <taxon>Viteae</taxon>
        <taxon>Vitis</taxon>
    </lineage>
</organism>
<keyword evidence="3" id="KW-1185">Reference proteome</keyword>
<feature type="compositionally biased region" description="Polar residues" evidence="1">
    <location>
        <begin position="96"/>
        <end position="113"/>
    </location>
</feature>
<feature type="region of interest" description="Disordered" evidence="1">
    <location>
        <begin position="92"/>
        <end position="113"/>
    </location>
</feature>
<proteinExistence type="predicted"/>
<evidence type="ECO:0000313" key="3">
    <source>
        <dbReference type="Proteomes" id="UP001227230"/>
    </source>
</evidence>
<accession>A0ABY9D2K9</accession>
<name>A0ABY9D2K9_VITVI</name>